<organism evidence="1">
    <name type="scientific">Rhizophora mucronata</name>
    <name type="common">Asiatic mangrove</name>
    <dbReference type="NCBI Taxonomy" id="61149"/>
    <lineage>
        <taxon>Eukaryota</taxon>
        <taxon>Viridiplantae</taxon>
        <taxon>Streptophyta</taxon>
        <taxon>Embryophyta</taxon>
        <taxon>Tracheophyta</taxon>
        <taxon>Spermatophyta</taxon>
        <taxon>Magnoliopsida</taxon>
        <taxon>eudicotyledons</taxon>
        <taxon>Gunneridae</taxon>
        <taxon>Pentapetalae</taxon>
        <taxon>rosids</taxon>
        <taxon>fabids</taxon>
        <taxon>Malpighiales</taxon>
        <taxon>Rhizophoraceae</taxon>
        <taxon>Rhizophora</taxon>
    </lineage>
</organism>
<reference evidence="1" key="1">
    <citation type="submission" date="2018-02" db="EMBL/GenBank/DDBJ databases">
        <title>Rhizophora mucronata_Transcriptome.</title>
        <authorList>
            <person name="Meera S.P."/>
            <person name="Sreeshan A."/>
            <person name="Augustine A."/>
        </authorList>
    </citation>
    <scope>NUCLEOTIDE SEQUENCE</scope>
    <source>
        <tissue evidence="1">Leaf</tissue>
    </source>
</reference>
<proteinExistence type="predicted"/>
<evidence type="ECO:0000313" key="1">
    <source>
        <dbReference type="EMBL" id="MBX48256.1"/>
    </source>
</evidence>
<sequence length="38" mass="4598">MPFLTLKWTTKCWISYNQMHGSSKFSFLKGKNIKRWGF</sequence>
<name>A0A2P2P0H1_RHIMU</name>
<dbReference type="AlphaFoldDB" id="A0A2P2P0H1"/>
<accession>A0A2P2P0H1</accession>
<dbReference type="EMBL" id="GGEC01067772">
    <property type="protein sequence ID" value="MBX48256.1"/>
    <property type="molecule type" value="Transcribed_RNA"/>
</dbReference>
<protein>
    <submittedName>
        <fullName evidence="1">Uncharacterized protein</fullName>
    </submittedName>
</protein>